<organism evidence="6 7">
    <name type="scientific">Chlamydomonas schloesseri</name>
    <dbReference type="NCBI Taxonomy" id="2026947"/>
    <lineage>
        <taxon>Eukaryota</taxon>
        <taxon>Viridiplantae</taxon>
        <taxon>Chlorophyta</taxon>
        <taxon>core chlorophytes</taxon>
        <taxon>Chlorophyceae</taxon>
        <taxon>CS clade</taxon>
        <taxon>Chlamydomonadales</taxon>
        <taxon>Chlamydomonadaceae</taxon>
        <taxon>Chlamydomonas</taxon>
    </lineage>
</organism>
<dbReference type="OrthoDB" id="10248777at2759"/>
<dbReference type="PANTHER" id="PTHR12951:SF1">
    <property type="entry name" value="PROTEIN UNC-119 HOMOLOG"/>
    <property type="match status" value="1"/>
</dbReference>
<protein>
    <recommendedName>
        <fullName evidence="5">GMP phosphodiesterase delta subunit domain-containing protein</fullName>
    </recommendedName>
</protein>
<proteinExistence type="inferred from homology"/>
<dbReference type="PANTHER" id="PTHR12951">
    <property type="entry name" value="RETINAL PROTEIN 4"/>
    <property type="match status" value="1"/>
</dbReference>
<feature type="domain" description="GMP phosphodiesterase delta subunit" evidence="5">
    <location>
        <begin position="25"/>
        <end position="180"/>
    </location>
</feature>
<dbReference type="InterPro" id="IPR037036">
    <property type="entry name" value="PDED_dom_sf"/>
</dbReference>
<dbReference type="Gene3D" id="2.70.50.40">
    <property type="entry name" value="GMP phosphodiesterase, delta subunit"/>
    <property type="match status" value="1"/>
</dbReference>
<evidence type="ECO:0000259" key="5">
    <source>
        <dbReference type="Pfam" id="PF05351"/>
    </source>
</evidence>
<dbReference type="InterPro" id="IPR051519">
    <property type="entry name" value="PDE6D_unc-119_myristoyl-bd"/>
</dbReference>
<sequence length="183" mass="21416">MSQITPEVVLSYTKPTSGYLCPLNANTYGIEFLKFEIKDYDTNRVVYQVAREPDSEPLPEVLDPEIENMIRSVKYTFPASFLKFKTVRTLLEFCVGPQPVNNLRMIERHFFKDKLVRTYDFEFGFCIPNSTNSWEAIYDVPEYPAAVVNDYITSPWGHKSDSFYFVDNKLIMHNKAEYQYVVE</sequence>
<evidence type="ECO:0000256" key="4">
    <source>
        <dbReference type="ARBA" id="ARBA00023121"/>
    </source>
</evidence>
<evidence type="ECO:0000256" key="1">
    <source>
        <dbReference type="ARBA" id="ARBA00008102"/>
    </source>
</evidence>
<gene>
    <name evidence="6" type="ORF">HYH02_012360</name>
</gene>
<dbReference type="EMBL" id="JAEHOD010000058">
    <property type="protein sequence ID" value="KAG2434342.1"/>
    <property type="molecule type" value="Genomic_DNA"/>
</dbReference>
<name>A0A835SZJ5_9CHLO</name>
<dbReference type="FunFam" id="2.70.50.40:FF:000003">
    <property type="entry name" value="UNC119 homologue, putative"/>
    <property type="match status" value="1"/>
</dbReference>
<evidence type="ECO:0000256" key="2">
    <source>
        <dbReference type="ARBA" id="ARBA00022448"/>
    </source>
</evidence>
<evidence type="ECO:0000256" key="3">
    <source>
        <dbReference type="ARBA" id="ARBA00022927"/>
    </source>
</evidence>
<dbReference type="Proteomes" id="UP000613740">
    <property type="component" value="Unassembled WGS sequence"/>
</dbReference>
<dbReference type="GO" id="GO:0008289">
    <property type="term" value="F:lipid binding"/>
    <property type="evidence" value="ECO:0007669"/>
    <property type="project" value="UniProtKB-KW"/>
</dbReference>
<dbReference type="AlphaFoldDB" id="A0A835SZJ5"/>
<dbReference type="InterPro" id="IPR014756">
    <property type="entry name" value="Ig_E-set"/>
</dbReference>
<keyword evidence="7" id="KW-1185">Reference proteome</keyword>
<keyword evidence="3" id="KW-0653">Protein transport</keyword>
<comment type="caution">
    <text evidence="6">The sequence shown here is derived from an EMBL/GenBank/DDBJ whole genome shotgun (WGS) entry which is preliminary data.</text>
</comment>
<evidence type="ECO:0000313" key="7">
    <source>
        <dbReference type="Proteomes" id="UP000613740"/>
    </source>
</evidence>
<dbReference type="SUPFAM" id="SSF81296">
    <property type="entry name" value="E set domains"/>
    <property type="match status" value="1"/>
</dbReference>
<keyword evidence="2" id="KW-0813">Transport</keyword>
<dbReference type="GO" id="GO:0042953">
    <property type="term" value="P:lipoprotein transport"/>
    <property type="evidence" value="ECO:0007669"/>
    <property type="project" value="TreeGrafter"/>
</dbReference>
<dbReference type="Pfam" id="PF05351">
    <property type="entry name" value="GMP_PDE_delta"/>
    <property type="match status" value="1"/>
</dbReference>
<accession>A0A835SZJ5</accession>
<dbReference type="InterPro" id="IPR008015">
    <property type="entry name" value="PDED_dom"/>
</dbReference>
<dbReference type="GO" id="GO:0005929">
    <property type="term" value="C:cilium"/>
    <property type="evidence" value="ECO:0007669"/>
    <property type="project" value="TreeGrafter"/>
</dbReference>
<reference evidence="6" key="1">
    <citation type="journal article" date="2020" name="bioRxiv">
        <title>Comparative genomics of Chlamydomonas.</title>
        <authorList>
            <person name="Craig R.J."/>
            <person name="Hasan A.R."/>
            <person name="Ness R.W."/>
            <person name="Keightley P.D."/>
        </authorList>
    </citation>
    <scope>NUCLEOTIDE SEQUENCE</scope>
    <source>
        <strain evidence="6">CCAP 11/173</strain>
    </source>
</reference>
<comment type="similarity">
    <text evidence="1">Belongs to the PDE6D/unc-119 family.</text>
</comment>
<evidence type="ECO:0000313" key="6">
    <source>
        <dbReference type="EMBL" id="KAG2434342.1"/>
    </source>
</evidence>
<dbReference type="GO" id="GO:0060271">
    <property type="term" value="P:cilium assembly"/>
    <property type="evidence" value="ECO:0007669"/>
    <property type="project" value="TreeGrafter"/>
</dbReference>
<keyword evidence="4" id="KW-0446">Lipid-binding</keyword>